<feature type="region of interest" description="Disordered" evidence="12">
    <location>
        <begin position="221"/>
        <end position="249"/>
    </location>
</feature>
<evidence type="ECO:0000256" key="6">
    <source>
        <dbReference type="ARBA" id="ARBA00022989"/>
    </source>
</evidence>
<reference evidence="16" key="1">
    <citation type="submission" date="2018-11" db="EMBL/GenBank/DDBJ databases">
        <authorList>
            <person name="Alioto T."/>
            <person name="Alioto T."/>
        </authorList>
    </citation>
    <scope>NUCLEOTIDE SEQUENCE</scope>
</reference>
<feature type="domain" description="G-protein coupled receptors family 1 profile" evidence="15">
    <location>
        <begin position="1"/>
        <end position="181"/>
    </location>
</feature>
<dbReference type="InterPro" id="IPR000276">
    <property type="entry name" value="GPCR_Rhodpsn"/>
</dbReference>
<evidence type="ECO:0000313" key="17">
    <source>
        <dbReference type="Proteomes" id="UP000596742"/>
    </source>
</evidence>
<dbReference type="GO" id="GO:0004930">
    <property type="term" value="F:G protein-coupled receptor activity"/>
    <property type="evidence" value="ECO:0007669"/>
    <property type="project" value="InterPro"/>
</dbReference>
<dbReference type="EC" id="2.7.7.102" evidence="10"/>
<dbReference type="AlphaFoldDB" id="A0A8B6H8P6"/>
<dbReference type="InterPro" id="IPR044917">
    <property type="entry name" value="PRIMPOL"/>
</dbReference>
<dbReference type="SUPFAM" id="SSF81321">
    <property type="entry name" value="Family A G protein-coupled receptor-like"/>
    <property type="match status" value="1"/>
</dbReference>
<dbReference type="Pfam" id="PF00001">
    <property type="entry name" value="7tm_1"/>
    <property type="match status" value="1"/>
</dbReference>
<feature type="compositionally biased region" description="Basic and acidic residues" evidence="12">
    <location>
        <begin position="235"/>
        <end position="249"/>
    </location>
</feature>
<dbReference type="PANTHER" id="PTHR31399:SF0">
    <property type="entry name" value="DNA-DIRECTED PRIMASE_POLYMERASE PROTEIN"/>
    <property type="match status" value="1"/>
</dbReference>
<comment type="similarity">
    <text evidence="2">Belongs to the eukaryotic-type primase small subunit family.</text>
</comment>
<evidence type="ECO:0000256" key="12">
    <source>
        <dbReference type="SAM" id="MobiDB-lite"/>
    </source>
</evidence>
<evidence type="ECO:0000256" key="8">
    <source>
        <dbReference type="ARBA" id="ARBA00026139"/>
    </source>
</evidence>
<evidence type="ECO:0000256" key="7">
    <source>
        <dbReference type="ARBA" id="ARBA00023136"/>
    </source>
</evidence>
<sequence length="438" mass="50183">MLFGFLWFLIIDTNTDTVNISYTECFVRFYFTGIAYFVSNVHVFIISLDRVCTVCLNLKLFTNHRRAIAIATVAGSWIFSAVSLGLIQTLNGRDSGEHECSLSRVIPKGSFPAIPFLLTLIHFGTLCNFLIMVTFLIRHQHQMKPVTRSEISKSDIRLCITVGLISIVCTLLNVPWTVLLFRGTLGNFVKFILQKLKEEINKLKQNLSDVLDFDESSIISQSDNSADEQTVPCENRLDPQTHSHEHDKTDYKASKIMDRYTEEEFLAMVVRTKNNEETLFCDQGVYTKNRNFRLFQSRKFGKNNPLVISEDNLYIPPKDDVLSFEHIIFNDSLIANIEYSPALRILQFDSESQFSNKFSNGTVQAKTSGKAEDVVEGFTKSPYPEIDDFISSTLTTDSVAGRIRHWTYFSQGELIVYDIVGYRYCYNIEREHKSNNIM</sequence>
<dbReference type="GO" id="GO:0006264">
    <property type="term" value="P:mitochondrial DNA replication"/>
    <property type="evidence" value="ECO:0007669"/>
    <property type="project" value="TreeGrafter"/>
</dbReference>
<feature type="transmembrane region" description="Helical" evidence="13">
    <location>
        <begin position="113"/>
        <end position="137"/>
    </location>
</feature>
<comment type="subcellular location">
    <subcellularLocation>
        <location evidence="1">Membrane</location>
    </subcellularLocation>
</comment>
<dbReference type="GO" id="GO:0003682">
    <property type="term" value="F:chromatin binding"/>
    <property type="evidence" value="ECO:0007669"/>
    <property type="project" value="TreeGrafter"/>
</dbReference>
<evidence type="ECO:0000256" key="5">
    <source>
        <dbReference type="ARBA" id="ARBA00022932"/>
    </source>
</evidence>
<dbReference type="PANTHER" id="PTHR31399">
    <property type="entry name" value="DNA-DIRECTED PRIMASE / POLYMERASE PROTEIN"/>
    <property type="match status" value="1"/>
</dbReference>
<keyword evidence="4 13" id="KW-0812">Transmembrane</keyword>
<feature type="signal peptide" evidence="14">
    <location>
        <begin position="1"/>
        <end position="17"/>
    </location>
</feature>
<comment type="catalytic activity">
    <reaction evidence="9">
        <text>ssDNA + n NTP = ssDNA/pppN(pN)n-1 hybrid + (n-1) diphosphate.</text>
        <dbReference type="EC" id="2.7.7.102"/>
    </reaction>
</comment>
<dbReference type="GO" id="GO:0042276">
    <property type="term" value="P:error-prone translesion synthesis"/>
    <property type="evidence" value="ECO:0007669"/>
    <property type="project" value="InterPro"/>
</dbReference>
<comment type="caution">
    <text evidence="16">The sequence shown here is derived from an EMBL/GenBank/DDBJ whole genome shotgun (WGS) entry which is preliminary data.</text>
</comment>
<dbReference type="CDD" id="cd00637">
    <property type="entry name" value="7tm_classA_rhodopsin-like"/>
    <property type="match status" value="1"/>
</dbReference>
<dbReference type="Gene3D" id="1.20.1070.10">
    <property type="entry name" value="Rhodopsin 7-helix transmembrane proteins"/>
    <property type="match status" value="1"/>
</dbReference>
<dbReference type="OrthoDB" id="5988181at2759"/>
<dbReference type="InterPro" id="IPR017452">
    <property type="entry name" value="GPCR_Rhodpsn_7TM"/>
</dbReference>
<keyword evidence="7 13" id="KW-0472">Membrane</keyword>
<feature type="transmembrane region" description="Helical" evidence="13">
    <location>
        <begin position="27"/>
        <end position="46"/>
    </location>
</feature>
<feature type="chain" id="PRO_5033026744" description="DNA-directed primase/polymerase protein" evidence="14">
    <location>
        <begin position="18"/>
        <end position="438"/>
    </location>
</feature>
<evidence type="ECO:0000256" key="4">
    <source>
        <dbReference type="ARBA" id="ARBA00022692"/>
    </source>
</evidence>
<dbReference type="Proteomes" id="UP000596742">
    <property type="component" value="Unassembled WGS sequence"/>
</dbReference>
<evidence type="ECO:0000256" key="10">
    <source>
        <dbReference type="ARBA" id="ARBA00044768"/>
    </source>
</evidence>
<evidence type="ECO:0000256" key="9">
    <source>
        <dbReference type="ARBA" id="ARBA00044677"/>
    </source>
</evidence>
<keyword evidence="5" id="KW-0808">Transferase</keyword>
<keyword evidence="17" id="KW-1185">Reference proteome</keyword>
<dbReference type="GO" id="GO:0005634">
    <property type="term" value="C:nucleus"/>
    <property type="evidence" value="ECO:0007669"/>
    <property type="project" value="TreeGrafter"/>
</dbReference>
<evidence type="ECO:0000256" key="14">
    <source>
        <dbReference type="SAM" id="SignalP"/>
    </source>
</evidence>
<dbReference type="GO" id="GO:0003887">
    <property type="term" value="F:DNA-directed DNA polymerase activity"/>
    <property type="evidence" value="ECO:0007669"/>
    <property type="project" value="UniProtKB-KW"/>
</dbReference>
<dbReference type="GO" id="GO:0009411">
    <property type="term" value="P:response to UV"/>
    <property type="evidence" value="ECO:0007669"/>
    <property type="project" value="TreeGrafter"/>
</dbReference>
<dbReference type="GO" id="GO:0005759">
    <property type="term" value="C:mitochondrial matrix"/>
    <property type="evidence" value="ECO:0007669"/>
    <property type="project" value="TreeGrafter"/>
</dbReference>
<evidence type="ECO:0000313" key="16">
    <source>
        <dbReference type="EMBL" id="VDI75055.1"/>
    </source>
</evidence>
<name>A0A8B6H8P6_MYTGA</name>
<evidence type="ECO:0000259" key="15">
    <source>
        <dbReference type="PROSITE" id="PS50262"/>
    </source>
</evidence>
<feature type="transmembrane region" description="Helical" evidence="13">
    <location>
        <begin position="158"/>
        <end position="181"/>
    </location>
</feature>
<evidence type="ECO:0000256" key="11">
    <source>
        <dbReference type="ARBA" id="ARBA00047303"/>
    </source>
</evidence>
<gene>
    <name evidence="16" type="ORF">MGAL_10B066016</name>
</gene>
<organism evidence="16 17">
    <name type="scientific">Mytilus galloprovincialis</name>
    <name type="common">Mediterranean mussel</name>
    <dbReference type="NCBI Taxonomy" id="29158"/>
    <lineage>
        <taxon>Eukaryota</taxon>
        <taxon>Metazoa</taxon>
        <taxon>Spiralia</taxon>
        <taxon>Lophotrochozoa</taxon>
        <taxon>Mollusca</taxon>
        <taxon>Bivalvia</taxon>
        <taxon>Autobranchia</taxon>
        <taxon>Pteriomorphia</taxon>
        <taxon>Mytilida</taxon>
        <taxon>Mytiloidea</taxon>
        <taxon>Mytilidae</taxon>
        <taxon>Mytilinae</taxon>
        <taxon>Mytilus</taxon>
    </lineage>
</organism>
<evidence type="ECO:0000256" key="3">
    <source>
        <dbReference type="ARBA" id="ARBA00012417"/>
    </source>
</evidence>
<comment type="catalytic activity">
    <reaction evidence="11">
        <text>DNA(n) + a 2'-deoxyribonucleoside 5'-triphosphate = DNA(n+1) + diphosphate</text>
        <dbReference type="Rhea" id="RHEA:22508"/>
        <dbReference type="Rhea" id="RHEA-COMP:17339"/>
        <dbReference type="Rhea" id="RHEA-COMP:17340"/>
        <dbReference type="ChEBI" id="CHEBI:33019"/>
        <dbReference type="ChEBI" id="CHEBI:61560"/>
        <dbReference type="ChEBI" id="CHEBI:173112"/>
        <dbReference type="EC" id="2.7.7.7"/>
    </reaction>
    <physiologicalReaction direction="left-to-right" evidence="11">
        <dbReference type="Rhea" id="RHEA:22509"/>
    </physiologicalReaction>
</comment>
<evidence type="ECO:0000256" key="13">
    <source>
        <dbReference type="SAM" id="Phobius"/>
    </source>
</evidence>
<evidence type="ECO:0000256" key="1">
    <source>
        <dbReference type="ARBA" id="ARBA00004370"/>
    </source>
</evidence>
<keyword evidence="14" id="KW-0732">Signal</keyword>
<keyword evidence="5" id="KW-0548">Nucleotidyltransferase</keyword>
<dbReference type="PROSITE" id="PS50262">
    <property type="entry name" value="G_PROTEIN_RECEP_F1_2"/>
    <property type="match status" value="1"/>
</dbReference>
<protein>
    <recommendedName>
        <fullName evidence="8">DNA-directed primase/polymerase protein</fullName>
        <ecNumber evidence="10">2.7.7.102</ecNumber>
        <ecNumber evidence="3">2.7.7.7</ecNumber>
    </recommendedName>
</protein>
<dbReference type="GO" id="GO:0016020">
    <property type="term" value="C:membrane"/>
    <property type="evidence" value="ECO:0007669"/>
    <property type="project" value="UniProtKB-SubCell"/>
</dbReference>
<evidence type="ECO:0000256" key="2">
    <source>
        <dbReference type="ARBA" id="ARBA00009762"/>
    </source>
</evidence>
<accession>A0A8B6H8P6</accession>
<dbReference type="EC" id="2.7.7.7" evidence="3"/>
<proteinExistence type="inferred from homology"/>
<keyword evidence="6 13" id="KW-1133">Transmembrane helix</keyword>
<dbReference type="EMBL" id="UYJE01009622">
    <property type="protein sequence ID" value="VDI75055.1"/>
    <property type="molecule type" value="Genomic_DNA"/>
</dbReference>
<dbReference type="GO" id="GO:0031297">
    <property type="term" value="P:replication fork processing"/>
    <property type="evidence" value="ECO:0007669"/>
    <property type="project" value="TreeGrafter"/>
</dbReference>
<feature type="transmembrane region" description="Helical" evidence="13">
    <location>
        <begin position="67"/>
        <end position="87"/>
    </location>
</feature>
<keyword evidence="5" id="KW-0239">DNA-directed DNA polymerase</keyword>